<feature type="non-terminal residue" evidence="1">
    <location>
        <position position="1"/>
    </location>
</feature>
<dbReference type="PANTHER" id="PTHR11012">
    <property type="entry name" value="PROTEIN KINASE-LIKE DOMAIN-CONTAINING"/>
    <property type="match status" value="1"/>
</dbReference>
<sequence>FRYDECGSPEDIALLDFQLMKYGSPACDLVHFLWTSATHEVRRNRLEDLYHIYLDTFNHKLEELGCSERLSYENLKAEIDRFSLMAVFIVGVMQPYKRDPNPLPHKAFLHKDSYNEAKNTYENWYNDDYRNCHFPNLMEALELAGVFGYLDETVK</sequence>
<dbReference type="Gene3D" id="3.90.1200.10">
    <property type="match status" value="1"/>
</dbReference>
<feature type="non-terminal residue" evidence="1">
    <location>
        <position position="155"/>
    </location>
</feature>
<reference evidence="1" key="1">
    <citation type="submission" date="2015-11" db="EMBL/GenBank/DDBJ databases">
        <title>De novo transcriptome assembly of four potential Pierce s Disease insect vectors from Arizona vineyards.</title>
        <authorList>
            <person name="Tassone E.E."/>
        </authorList>
    </citation>
    <scope>NUCLEOTIDE SEQUENCE</scope>
</reference>
<accession>A0A1B6HQL1</accession>
<dbReference type="InterPro" id="IPR011009">
    <property type="entry name" value="Kinase-like_dom_sf"/>
</dbReference>
<dbReference type="Pfam" id="PF02958">
    <property type="entry name" value="EcKL"/>
    <property type="match status" value="1"/>
</dbReference>
<proteinExistence type="predicted"/>
<dbReference type="InterPro" id="IPR004119">
    <property type="entry name" value="EcKL"/>
</dbReference>
<evidence type="ECO:0008006" key="2">
    <source>
        <dbReference type="Google" id="ProtNLM"/>
    </source>
</evidence>
<protein>
    <recommendedName>
        <fullName evidence="2">CHK kinase-like domain-containing protein</fullName>
    </recommendedName>
</protein>
<gene>
    <name evidence="1" type="ORF">g.55847</name>
</gene>
<dbReference type="AlphaFoldDB" id="A0A1B6HQL1"/>
<dbReference type="PANTHER" id="PTHR11012:SF30">
    <property type="entry name" value="PROTEIN KINASE-LIKE DOMAIN-CONTAINING"/>
    <property type="match status" value="1"/>
</dbReference>
<evidence type="ECO:0000313" key="1">
    <source>
        <dbReference type="EMBL" id="JAS76941.1"/>
    </source>
</evidence>
<name>A0A1B6HQL1_9HEMI</name>
<dbReference type="EMBL" id="GECU01030765">
    <property type="protein sequence ID" value="JAS76941.1"/>
    <property type="molecule type" value="Transcribed_RNA"/>
</dbReference>
<dbReference type="SUPFAM" id="SSF56112">
    <property type="entry name" value="Protein kinase-like (PK-like)"/>
    <property type="match status" value="1"/>
</dbReference>
<organism evidence="1">
    <name type="scientific">Homalodisca liturata</name>
    <dbReference type="NCBI Taxonomy" id="320908"/>
    <lineage>
        <taxon>Eukaryota</taxon>
        <taxon>Metazoa</taxon>
        <taxon>Ecdysozoa</taxon>
        <taxon>Arthropoda</taxon>
        <taxon>Hexapoda</taxon>
        <taxon>Insecta</taxon>
        <taxon>Pterygota</taxon>
        <taxon>Neoptera</taxon>
        <taxon>Paraneoptera</taxon>
        <taxon>Hemiptera</taxon>
        <taxon>Auchenorrhyncha</taxon>
        <taxon>Membracoidea</taxon>
        <taxon>Cicadellidae</taxon>
        <taxon>Cicadellinae</taxon>
        <taxon>Proconiini</taxon>
        <taxon>Homalodisca</taxon>
    </lineage>
</organism>